<evidence type="ECO:0000313" key="9">
    <source>
        <dbReference type="Proteomes" id="UP000012283"/>
    </source>
</evidence>
<keyword evidence="3" id="KW-1003">Cell membrane</keyword>
<evidence type="ECO:0000256" key="2">
    <source>
        <dbReference type="ARBA" id="ARBA00005779"/>
    </source>
</evidence>
<keyword evidence="9" id="KW-1185">Reference proteome</keyword>
<sequence length="134" mass="14724">METLIPYISTFVYFIAAIVIVLIGLMIFEWLTAQYKDWNEVKQGNQAVALSIAGKIIGICIILAFAIYHSVAVWETLIWGAYGVVLQMIAYLLFEGATRKFSVEEQLKQNNLAVGIISFGVSVGLAFVIGASIT</sequence>
<keyword evidence="5 7" id="KW-1133">Transmembrane helix</keyword>
<feature type="transmembrane region" description="Helical" evidence="7">
    <location>
        <begin position="114"/>
        <end position="133"/>
    </location>
</feature>
<evidence type="ECO:0000256" key="1">
    <source>
        <dbReference type="ARBA" id="ARBA00004651"/>
    </source>
</evidence>
<keyword evidence="6 7" id="KW-0472">Membrane</keyword>
<name>N4W9I3_9BACI</name>
<organism evidence="8 9">
    <name type="scientific">Gracilibacillus halophilus YIM-C55.5</name>
    <dbReference type="NCBI Taxonomy" id="1308866"/>
    <lineage>
        <taxon>Bacteria</taxon>
        <taxon>Bacillati</taxon>
        <taxon>Bacillota</taxon>
        <taxon>Bacilli</taxon>
        <taxon>Bacillales</taxon>
        <taxon>Bacillaceae</taxon>
        <taxon>Gracilibacillus</taxon>
    </lineage>
</organism>
<evidence type="ECO:0008006" key="10">
    <source>
        <dbReference type="Google" id="ProtNLM"/>
    </source>
</evidence>
<dbReference type="EMBL" id="APML01000026">
    <property type="protein sequence ID" value="ENH96943.1"/>
    <property type="molecule type" value="Genomic_DNA"/>
</dbReference>
<accession>N4W9I3</accession>
<evidence type="ECO:0000256" key="4">
    <source>
        <dbReference type="ARBA" id="ARBA00022692"/>
    </source>
</evidence>
<reference evidence="8 9" key="1">
    <citation type="submission" date="2013-03" db="EMBL/GenBank/DDBJ databases">
        <title>Draft genome sequence of Gracibacillus halophilus YIM-C55.5, a moderately halophilic and thermophilic organism from the Xiaochaidamu salt lake.</title>
        <authorList>
            <person name="Sugumar T."/>
            <person name="Polireddy D.R."/>
            <person name="Antony A."/>
            <person name="Madhava Y.R."/>
            <person name="Sivakumar N."/>
        </authorList>
    </citation>
    <scope>NUCLEOTIDE SEQUENCE [LARGE SCALE GENOMIC DNA]</scope>
    <source>
        <strain evidence="8 9">YIM-C55.5</strain>
    </source>
</reference>
<comment type="similarity">
    <text evidence="2">Belongs to the UPF0719 family.</text>
</comment>
<dbReference type="Proteomes" id="UP000012283">
    <property type="component" value="Unassembled WGS sequence"/>
</dbReference>
<evidence type="ECO:0000256" key="7">
    <source>
        <dbReference type="SAM" id="Phobius"/>
    </source>
</evidence>
<evidence type="ECO:0000256" key="5">
    <source>
        <dbReference type="ARBA" id="ARBA00022989"/>
    </source>
</evidence>
<dbReference type="PANTHER" id="PTHR40043:SF1">
    <property type="entry name" value="UPF0719 INNER MEMBRANE PROTEIN YJFL"/>
    <property type="match status" value="1"/>
</dbReference>
<keyword evidence="4 7" id="KW-0812">Transmembrane</keyword>
<proteinExistence type="inferred from homology"/>
<dbReference type="eggNOG" id="COG3766">
    <property type="taxonomic scope" value="Bacteria"/>
</dbReference>
<feature type="transmembrane region" description="Helical" evidence="7">
    <location>
        <begin position="48"/>
        <end position="71"/>
    </location>
</feature>
<dbReference type="AlphaFoldDB" id="N4W9I3"/>
<dbReference type="GO" id="GO:0005886">
    <property type="term" value="C:plasma membrane"/>
    <property type="evidence" value="ECO:0007669"/>
    <property type="project" value="UniProtKB-SubCell"/>
</dbReference>
<gene>
    <name evidence="8" type="ORF">J416_08157</name>
</gene>
<comment type="subcellular location">
    <subcellularLocation>
        <location evidence="1">Cell membrane</location>
        <topology evidence="1">Multi-pass membrane protein</topology>
    </subcellularLocation>
</comment>
<feature type="transmembrane region" description="Helical" evidence="7">
    <location>
        <begin position="77"/>
        <end position="94"/>
    </location>
</feature>
<comment type="caution">
    <text evidence="8">The sequence shown here is derived from an EMBL/GenBank/DDBJ whole genome shotgun (WGS) entry which is preliminary data.</text>
</comment>
<dbReference type="InterPro" id="IPR007140">
    <property type="entry name" value="DUF350"/>
</dbReference>
<dbReference type="PATRIC" id="fig|1308866.3.peg.1647"/>
<dbReference type="STRING" id="1308866.J416_08157"/>
<dbReference type="Pfam" id="PF03994">
    <property type="entry name" value="DUF350"/>
    <property type="match status" value="1"/>
</dbReference>
<feature type="transmembrane region" description="Helical" evidence="7">
    <location>
        <begin position="6"/>
        <end position="28"/>
    </location>
</feature>
<evidence type="ECO:0000256" key="6">
    <source>
        <dbReference type="ARBA" id="ARBA00023136"/>
    </source>
</evidence>
<dbReference type="PANTHER" id="PTHR40043">
    <property type="entry name" value="UPF0719 INNER MEMBRANE PROTEIN YJFL"/>
    <property type="match status" value="1"/>
</dbReference>
<evidence type="ECO:0000313" key="8">
    <source>
        <dbReference type="EMBL" id="ENH96943.1"/>
    </source>
</evidence>
<protein>
    <recommendedName>
        <fullName evidence="10">DUF350 domain-containing protein</fullName>
    </recommendedName>
</protein>
<evidence type="ECO:0000256" key="3">
    <source>
        <dbReference type="ARBA" id="ARBA00022475"/>
    </source>
</evidence>